<gene>
    <name evidence="2" type="ORF">GCM10011578_097280</name>
</gene>
<evidence type="ECO:0000313" key="3">
    <source>
        <dbReference type="Proteomes" id="UP000653411"/>
    </source>
</evidence>
<dbReference type="RefSeq" id="WP_189269411.1">
    <property type="nucleotide sequence ID" value="NZ_BMML01000046.1"/>
</dbReference>
<feature type="region of interest" description="Disordered" evidence="1">
    <location>
        <begin position="20"/>
        <end position="106"/>
    </location>
</feature>
<proteinExistence type="predicted"/>
<evidence type="ECO:0000256" key="1">
    <source>
        <dbReference type="SAM" id="MobiDB-lite"/>
    </source>
</evidence>
<evidence type="ECO:0000313" key="2">
    <source>
        <dbReference type="EMBL" id="GGN45398.1"/>
    </source>
</evidence>
<comment type="caution">
    <text evidence="2">The sequence shown here is derived from an EMBL/GenBank/DDBJ whole genome shotgun (WGS) entry which is preliminary data.</text>
</comment>
<accession>A0A917XQ47</accession>
<dbReference type="EMBL" id="BMML01000046">
    <property type="protein sequence ID" value="GGN45398.1"/>
    <property type="molecule type" value="Genomic_DNA"/>
</dbReference>
<reference evidence="2" key="2">
    <citation type="submission" date="2020-09" db="EMBL/GenBank/DDBJ databases">
        <authorList>
            <person name="Sun Q."/>
            <person name="Zhou Y."/>
        </authorList>
    </citation>
    <scope>NUCLEOTIDE SEQUENCE</scope>
    <source>
        <strain evidence="2">CGMCC 4.7110</strain>
    </source>
</reference>
<name>A0A917XQ47_9ACTN</name>
<reference evidence="2" key="1">
    <citation type="journal article" date="2014" name="Int. J. Syst. Evol. Microbiol.">
        <title>Complete genome sequence of Corynebacterium casei LMG S-19264T (=DSM 44701T), isolated from a smear-ripened cheese.</title>
        <authorList>
            <consortium name="US DOE Joint Genome Institute (JGI-PGF)"/>
            <person name="Walter F."/>
            <person name="Albersmeier A."/>
            <person name="Kalinowski J."/>
            <person name="Ruckert C."/>
        </authorList>
    </citation>
    <scope>NUCLEOTIDE SEQUENCE</scope>
    <source>
        <strain evidence="2">CGMCC 4.7110</strain>
    </source>
</reference>
<organism evidence="2 3">
    <name type="scientific">Streptomyces fuscichromogenes</name>
    <dbReference type="NCBI Taxonomy" id="1324013"/>
    <lineage>
        <taxon>Bacteria</taxon>
        <taxon>Bacillati</taxon>
        <taxon>Actinomycetota</taxon>
        <taxon>Actinomycetes</taxon>
        <taxon>Kitasatosporales</taxon>
        <taxon>Streptomycetaceae</taxon>
        <taxon>Streptomyces</taxon>
    </lineage>
</organism>
<feature type="compositionally biased region" description="Basic residues" evidence="1">
    <location>
        <begin position="97"/>
        <end position="106"/>
    </location>
</feature>
<dbReference type="Proteomes" id="UP000653411">
    <property type="component" value="Unassembled WGS sequence"/>
</dbReference>
<protein>
    <submittedName>
        <fullName evidence="2">Uncharacterized protein</fullName>
    </submittedName>
</protein>
<dbReference type="AlphaFoldDB" id="A0A917XQ47"/>
<keyword evidence="3" id="KW-1185">Reference proteome</keyword>
<sequence>MTIPPDDPRIEAALARVRQGAQERAAALGPPPLWQPIWKRPRMPLTKAEKTKRLSRQRQRLQRAGQRRFFTGQSRQPRPRRNRIGSAASRRDARALSRMRHSNAWL</sequence>